<feature type="transmembrane region" description="Helical" evidence="1">
    <location>
        <begin position="160"/>
        <end position="183"/>
    </location>
</feature>
<dbReference type="Proteomes" id="UP000275267">
    <property type="component" value="Unassembled WGS sequence"/>
</dbReference>
<name>A0A3L6S4Y2_PANMI</name>
<reference evidence="3" key="1">
    <citation type="journal article" date="2019" name="Nat. Commun.">
        <title>The genome of broomcorn millet.</title>
        <authorList>
            <person name="Zou C."/>
            <person name="Miki D."/>
            <person name="Li D."/>
            <person name="Tang Q."/>
            <person name="Xiao L."/>
            <person name="Rajput S."/>
            <person name="Deng P."/>
            <person name="Jia W."/>
            <person name="Huang R."/>
            <person name="Zhang M."/>
            <person name="Sun Y."/>
            <person name="Hu J."/>
            <person name="Fu X."/>
            <person name="Schnable P.S."/>
            <person name="Li F."/>
            <person name="Zhang H."/>
            <person name="Feng B."/>
            <person name="Zhu X."/>
            <person name="Liu R."/>
            <person name="Schnable J.C."/>
            <person name="Zhu J.-K."/>
            <person name="Zhang H."/>
        </authorList>
    </citation>
    <scope>NUCLEOTIDE SEQUENCE [LARGE SCALE GENOMIC DNA]</scope>
</reference>
<accession>A0A3L6S4Y2</accession>
<organism evidence="2 3">
    <name type="scientific">Panicum miliaceum</name>
    <name type="common">Proso millet</name>
    <name type="synonym">Broomcorn millet</name>
    <dbReference type="NCBI Taxonomy" id="4540"/>
    <lineage>
        <taxon>Eukaryota</taxon>
        <taxon>Viridiplantae</taxon>
        <taxon>Streptophyta</taxon>
        <taxon>Embryophyta</taxon>
        <taxon>Tracheophyta</taxon>
        <taxon>Spermatophyta</taxon>
        <taxon>Magnoliopsida</taxon>
        <taxon>Liliopsida</taxon>
        <taxon>Poales</taxon>
        <taxon>Poaceae</taxon>
        <taxon>PACMAD clade</taxon>
        <taxon>Panicoideae</taxon>
        <taxon>Panicodae</taxon>
        <taxon>Paniceae</taxon>
        <taxon>Panicinae</taxon>
        <taxon>Panicum</taxon>
        <taxon>Panicum sect. Panicum</taxon>
    </lineage>
</organism>
<feature type="transmembrane region" description="Helical" evidence="1">
    <location>
        <begin position="90"/>
        <end position="110"/>
    </location>
</feature>
<dbReference type="AlphaFoldDB" id="A0A3L6S4Y2"/>
<gene>
    <name evidence="2" type="ORF">C2845_PM09G11630</name>
</gene>
<sequence length="257" mass="28591">MRVKMLRVNALLITSAILAGVIVGIGACCQRYRHRPFTRFIYLGASTLFLPIISSVFSLSAKSSDYIMPSKSRGSSLIVKCNPTGHEIQVVTWAFLVQIIIINTSVVVATDDREGQNIGPPIELLLQGVWAMYLGILYINSIPITSIHITGIDNITVIRIFIIIATIFYAVVPFALTCTKIMFKYYAFQKARRSFELGRNPLLIFGYMQQLQQEETNRHGDLQVDEDASPPPLLVTGEGRGHMVEMKPCGYVFKAGS</sequence>
<dbReference type="OrthoDB" id="681861at2759"/>
<protein>
    <submittedName>
        <fullName evidence="2">Uncharacterized protein</fullName>
    </submittedName>
</protein>
<dbReference type="STRING" id="4540.A0A3L6S4Y2"/>
<keyword evidence="1" id="KW-1133">Transmembrane helix</keyword>
<evidence type="ECO:0000313" key="2">
    <source>
        <dbReference type="EMBL" id="RLN13689.1"/>
    </source>
</evidence>
<proteinExistence type="predicted"/>
<keyword evidence="3" id="KW-1185">Reference proteome</keyword>
<feature type="transmembrane region" description="Helical" evidence="1">
    <location>
        <begin position="40"/>
        <end position="61"/>
    </location>
</feature>
<evidence type="ECO:0000256" key="1">
    <source>
        <dbReference type="SAM" id="Phobius"/>
    </source>
</evidence>
<feature type="transmembrane region" description="Helical" evidence="1">
    <location>
        <begin position="122"/>
        <end position="140"/>
    </location>
</feature>
<keyword evidence="1" id="KW-0812">Transmembrane</keyword>
<evidence type="ECO:0000313" key="3">
    <source>
        <dbReference type="Proteomes" id="UP000275267"/>
    </source>
</evidence>
<feature type="transmembrane region" description="Helical" evidence="1">
    <location>
        <begin position="6"/>
        <end position="28"/>
    </location>
</feature>
<keyword evidence="1" id="KW-0472">Membrane</keyword>
<dbReference type="PROSITE" id="PS51257">
    <property type="entry name" value="PROKAR_LIPOPROTEIN"/>
    <property type="match status" value="1"/>
</dbReference>
<dbReference type="EMBL" id="PQIB02000006">
    <property type="protein sequence ID" value="RLN13689.1"/>
    <property type="molecule type" value="Genomic_DNA"/>
</dbReference>
<comment type="caution">
    <text evidence="2">The sequence shown here is derived from an EMBL/GenBank/DDBJ whole genome shotgun (WGS) entry which is preliminary data.</text>
</comment>